<evidence type="ECO:0000256" key="4">
    <source>
        <dbReference type="ARBA" id="ARBA00023163"/>
    </source>
</evidence>
<feature type="region of interest" description="Disordered" evidence="6">
    <location>
        <begin position="239"/>
        <end position="276"/>
    </location>
</feature>
<name>A0AAV5C0B2_ELECO</name>
<dbReference type="PANTHER" id="PTHR31140:SF81">
    <property type="entry name" value="B3 DOMAIN-CONTAINING TRANSCRIPTION FACTOR ABI3"/>
    <property type="match status" value="1"/>
</dbReference>
<dbReference type="InterPro" id="IPR015300">
    <property type="entry name" value="DNA-bd_pseudobarrel_sf"/>
</dbReference>
<reference evidence="7" key="2">
    <citation type="submission" date="2021-12" db="EMBL/GenBank/DDBJ databases">
        <title>Resequencing data analysis of finger millet.</title>
        <authorList>
            <person name="Hatakeyama M."/>
            <person name="Aluri S."/>
            <person name="Balachadran M.T."/>
            <person name="Sivarajan S.R."/>
            <person name="Poveda L."/>
            <person name="Shimizu-Inatsugi R."/>
            <person name="Schlapbach R."/>
            <person name="Sreeman S.M."/>
            <person name="Shimizu K.K."/>
        </authorList>
    </citation>
    <scope>NUCLEOTIDE SEQUENCE</scope>
</reference>
<dbReference type="GO" id="GO:0003700">
    <property type="term" value="F:DNA-binding transcription factor activity"/>
    <property type="evidence" value="ECO:0007669"/>
    <property type="project" value="InterPro"/>
</dbReference>
<dbReference type="EMBL" id="BQKI01000004">
    <property type="protein sequence ID" value="GJM92116.1"/>
    <property type="molecule type" value="Genomic_DNA"/>
</dbReference>
<keyword evidence="5" id="KW-0539">Nucleus</keyword>
<feature type="compositionally biased region" description="Polar residues" evidence="6">
    <location>
        <begin position="484"/>
        <end position="513"/>
    </location>
</feature>
<sequence length="661" mass="69311">MDASAVSPPPHSQGNHPAKHGGGGRGEEIGGADDFMFADDTFPSLPDFPCLSSPSSSTYSSSSSSSNSSSAYTNTTAGGGGGGGGGDEPSEPASAAEGFDALEDIDQILDFASLSVPWDSEPLFPDVGMMIEDAMSAPPHPVGDVPDGDRVHGKALLEAAAGGEEEACMSAAGDDLARFFMEWLTNNRESISAEDLRGIRLRRSTIEAAAARLGGGRQGTMQLLKLILTWVQNYHLQKKRPRGGATEDAAPASESQHGHHAHQFSSPPDDAAAATSWAPYQQSFAPSSTAYGEGNAVYPSGGQQYTFHQQSCGTSSVVVNSQPFSPPPAAVGDMHAASGGGNNTISWPQAHQQYVQFPAGASSSTCSPYPMAAPRLVPHQPFAPAAGFAGPHQYPMGSQQQQRMVGVVEASATKEARKKRMAKQRRLSCLQQQRSQQLTLGQIQGAAAVVLPQEPSPRAAHSAPVTPSSAGGWFWPTGVQQIRNPLSKSNSSTPMLQQQVSSPAEATKPASSSARKEQSPQRASDKRQSGSKADKNLRFLLQKVLKQSDVGSLGRIVLPKKEAEIHLPELKTRDGISIPMEDIGTSRLIRGVKVRPAQEQAYGSGVLGKQKERPGASGSEDGGGVIDGTGKPDGACKSRSPHAVRRARQEAAAMGQMAVSI</sequence>
<accession>A0AAV5C0B2</accession>
<feature type="region of interest" description="Disordered" evidence="6">
    <location>
        <begin position="484"/>
        <end position="535"/>
    </location>
</feature>
<feature type="compositionally biased region" description="Basic and acidic residues" evidence="6">
    <location>
        <begin position="514"/>
        <end position="535"/>
    </location>
</feature>
<evidence type="ECO:0000256" key="3">
    <source>
        <dbReference type="ARBA" id="ARBA00023125"/>
    </source>
</evidence>
<evidence type="ECO:0000313" key="8">
    <source>
        <dbReference type="Proteomes" id="UP001054889"/>
    </source>
</evidence>
<evidence type="ECO:0000256" key="1">
    <source>
        <dbReference type="ARBA" id="ARBA00004123"/>
    </source>
</evidence>
<dbReference type="Gene3D" id="2.40.330.10">
    <property type="entry name" value="DNA-binding pseudobarrel domain"/>
    <property type="match status" value="1"/>
</dbReference>
<proteinExistence type="predicted"/>
<feature type="region of interest" description="Disordered" evidence="6">
    <location>
        <begin position="604"/>
        <end position="661"/>
    </location>
</feature>
<organism evidence="7 8">
    <name type="scientific">Eleusine coracana subsp. coracana</name>
    <dbReference type="NCBI Taxonomy" id="191504"/>
    <lineage>
        <taxon>Eukaryota</taxon>
        <taxon>Viridiplantae</taxon>
        <taxon>Streptophyta</taxon>
        <taxon>Embryophyta</taxon>
        <taxon>Tracheophyta</taxon>
        <taxon>Spermatophyta</taxon>
        <taxon>Magnoliopsida</taxon>
        <taxon>Liliopsida</taxon>
        <taxon>Poales</taxon>
        <taxon>Poaceae</taxon>
        <taxon>PACMAD clade</taxon>
        <taxon>Chloridoideae</taxon>
        <taxon>Cynodonteae</taxon>
        <taxon>Eleusininae</taxon>
        <taxon>Eleusine</taxon>
    </lineage>
</organism>
<feature type="region of interest" description="Disordered" evidence="6">
    <location>
        <begin position="1"/>
        <end position="94"/>
    </location>
</feature>
<comment type="caution">
    <text evidence="7">The sequence shown here is derived from an EMBL/GenBank/DDBJ whole genome shotgun (WGS) entry which is preliminary data.</text>
</comment>
<evidence type="ECO:0000256" key="6">
    <source>
        <dbReference type="SAM" id="MobiDB-lite"/>
    </source>
</evidence>
<dbReference type="PANTHER" id="PTHR31140">
    <property type="entry name" value="B3 DOMAIN-CONTAINING TRANSCRIPTION FACTOR ABI3"/>
    <property type="match status" value="1"/>
</dbReference>
<dbReference type="GO" id="GO:0005634">
    <property type="term" value="C:nucleus"/>
    <property type="evidence" value="ECO:0007669"/>
    <property type="project" value="UniProtKB-SubCell"/>
</dbReference>
<feature type="compositionally biased region" description="Low complexity" evidence="6">
    <location>
        <begin position="265"/>
        <end position="276"/>
    </location>
</feature>
<keyword evidence="2" id="KW-0805">Transcription regulation</keyword>
<evidence type="ECO:0000256" key="5">
    <source>
        <dbReference type="ARBA" id="ARBA00023242"/>
    </source>
</evidence>
<dbReference type="InterPro" id="IPR044800">
    <property type="entry name" value="LEC2-like"/>
</dbReference>
<reference evidence="7" key="1">
    <citation type="journal article" date="2018" name="DNA Res.">
        <title>Multiple hybrid de novo genome assembly of finger millet, an orphan allotetraploid crop.</title>
        <authorList>
            <person name="Hatakeyama M."/>
            <person name="Aluri S."/>
            <person name="Balachadran M.T."/>
            <person name="Sivarajan S.R."/>
            <person name="Patrignani A."/>
            <person name="Gruter S."/>
            <person name="Poveda L."/>
            <person name="Shimizu-Inatsugi R."/>
            <person name="Baeten J."/>
            <person name="Francoijs K.J."/>
            <person name="Nataraja K.N."/>
            <person name="Reddy Y.A.N."/>
            <person name="Phadnis S."/>
            <person name="Ravikumar R.L."/>
            <person name="Schlapbach R."/>
            <person name="Sreeman S.M."/>
            <person name="Shimizu K.K."/>
        </authorList>
    </citation>
    <scope>NUCLEOTIDE SEQUENCE</scope>
</reference>
<dbReference type="AlphaFoldDB" id="A0AAV5C0B2"/>
<protein>
    <recommendedName>
        <fullName evidence="9">Regulatory protein viviparous-1</fullName>
    </recommendedName>
</protein>
<feature type="compositionally biased region" description="Gly residues" evidence="6">
    <location>
        <begin position="77"/>
        <end position="87"/>
    </location>
</feature>
<gene>
    <name evidence="7" type="primary">ga08547</name>
    <name evidence="7" type="ORF">PR202_ga08547</name>
</gene>
<dbReference type="GO" id="GO:0003677">
    <property type="term" value="F:DNA binding"/>
    <property type="evidence" value="ECO:0007669"/>
    <property type="project" value="UniProtKB-KW"/>
</dbReference>
<feature type="compositionally biased region" description="Low complexity" evidence="6">
    <location>
        <begin position="52"/>
        <end position="76"/>
    </location>
</feature>
<keyword evidence="4" id="KW-0804">Transcription</keyword>
<evidence type="ECO:0008006" key="9">
    <source>
        <dbReference type="Google" id="ProtNLM"/>
    </source>
</evidence>
<evidence type="ECO:0000313" key="7">
    <source>
        <dbReference type="EMBL" id="GJM92116.1"/>
    </source>
</evidence>
<evidence type="ECO:0000256" key="2">
    <source>
        <dbReference type="ARBA" id="ARBA00023015"/>
    </source>
</evidence>
<keyword evidence="3" id="KW-0238">DNA-binding</keyword>
<comment type="subcellular location">
    <subcellularLocation>
        <location evidence="1">Nucleus</location>
    </subcellularLocation>
</comment>
<keyword evidence="8" id="KW-1185">Reference proteome</keyword>
<dbReference type="Proteomes" id="UP001054889">
    <property type="component" value="Unassembled WGS sequence"/>
</dbReference>
<dbReference type="SUPFAM" id="SSF101936">
    <property type="entry name" value="DNA-binding pseudobarrel domain"/>
    <property type="match status" value="1"/>
</dbReference>